<dbReference type="Gene3D" id="1.20.1280.50">
    <property type="match status" value="1"/>
</dbReference>
<dbReference type="InterPro" id="IPR006553">
    <property type="entry name" value="Leu-rich_rpt_Cys-con_subtyp"/>
</dbReference>
<dbReference type="InterPro" id="IPR001611">
    <property type="entry name" value="Leu-rich_rpt"/>
</dbReference>
<organism evidence="2 3">
    <name type="scientific">Castanea mollissima</name>
    <name type="common">Chinese chestnut</name>
    <dbReference type="NCBI Taxonomy" id="60419"/>
    <lineage>
        <taxon>Eukaryota</taxon>
        <taxon>Viridiplantae</taxon>
        <taxon>Streptophyta</taxon>
        <taxon>Embryophyta</taxon>
        <taxon>Tracheophyta</taxon>
        <taxon>Spermatophyta</taxon>
        <taxon>Magnoliopsida</taxon>
        <taxon>eudicotyledons</taxon>
        <taxon>Gunneridae</taxon>
        <taxon>Pentapetalae</taxon>
        <taxon>rosids</taxon>
        <taxon>fabids</taxon>
        <taxon>Fagales</taxon>
        <taxon>Fagaceae</taxon>
        <taxon>Castanea</taxon>
    </lineage>
</organism>
<dbReference type="EMBL" id="JRKL02000790">
    <property type="protein sequence ID" value="KAF3968282.1"/>
    <property type="molecule type" value="Genomic_DNA"/>
</dbReference>
<dbReference type="SUPFAM" id="SSF81383">
    <property type="entry name" value="F-box domain"/>
    <property type="match status" value="1"/>
</dbReference>
<comment type="caution">
    <text evidence="2">The sequence shown here is derived from an EMBL/GenBank/DDBJ whole genome shotgun (WGS) entry which is preliminary data.</text>
</comment>
<dbReference type="Pfam" id="PF13516">
    <property type="entry name" value="LRR_6"/>
    <property type="match status" value="3"/>
</dbReference>
<evidence type="ECO:0000259" key="1">
    <source>
        <dbReference type="Pfam" id="PF00646"/>
    </source>
</evidence>
<feature type="domain" description="F-box" evidence="1">
    <location>
        <begin position="13"/>
        <end position="48"/>
    </location>
</feature>
<proteinExistence type="predicted"/>
<dbReference type="Proteomes" id="UP000737018">
    <property type="component" value="Unassembled WGS sequence"/>
</dbReference>
<dbReference type="PANTHER" id="PTHR13318">
    <property type="entry name" value="PARTNER OF PAIRED, ISOFORM B-RELATED"/>
    <property type="match status" value="1"/>
</dbReference>
<dbReference type="CDD" id="cd22159">
    <property type="entry name" value="F-box_AtTIR1-like"/>
    <property type="match status" value="1"/>
</dbReference>
<sequence>MEGLSRDSITSIIDLPDDCLFLIFQWLDCNCDRESFGLTCRRWLNIQNLSRRFLQFQCSFTNFTQLIRSSLSQTSPTINTFHLHRLFTRFQYLQSLSLSGCTELLDLDLRQLQCCGSNLRTLFLDCCLGITDRGLFLVGTFCPLLTVISLYRCNITDTGLESLANACSALKDVNLSYCANISDHGLKAVTQGCRQLQVVRISASSEVSGIGFKGCSSTLAYIEADCCKLEPEGIMGIVSGGGLEYLNISGVSCSIKGGDLAPIGTGFATSLKILNLRMCRAVGNESIMAISKGCPLLQEWNLALCHGVTITGWEAIAFNCHNLEKLHVNRCRNLCDDGLLALRDGCSRLSVLYIHGCRRVTTTAIELFKCYRSNVSIKGEEIMCIGPNLASKQ</sequence>
<dbReference type="PANTHER" id="PTHR13318:SF26">
    <property type="entry name" value="F-BOX_LRR-REPEAT PROTEIN 12"/>
    <property type="match status" value="1"/>
</dbReference>
<reference evidence="2" key="1">
    <citation type="submission" date="2020-03" db="EMBL/GenBank/DDBJ databases">
        <title>Castanea mollissima Vanexum genome sequencing.</title>
        <authorList>
            <person name="Staton M."/>
        </authorList>
    </citation>
    <scope>NUCLEOTIDE SEQUENCE</scope>
    <source>
        <tissue evidence="2">Leaf</tissue>
    </source>
</reference>
<keyword evidence="3" id="KW-1185">Reference proteome</keyword>
<dbReference type="Pfam" id="PF00646">
    <property type="entry name" value="F-box"/>
    <property type="match status" value="1"/>
</dbReference>
<dbReference type="GO" id="GO:0019005">
    <property type="term" value="C:SCF ubiquitin ligase complex"/>
    <property type="evidence" value="ECO:0007669"/>
    <property type="project" value="TreeGrafter"/>
</dbReference>
<dbReference type="AlphaFoldDB" id="A0A8J4RNL3"/>
<accession>A0A8J4RNL3</accession>
<dbReference type="Gene3D" id="3.80.10.10">
    <property type="entry name" value="Ribonuclease Inhibitor"/>
    <property type="match status" value="3"/>
</dbReference>
<gene>
    <name evidence="2" type="ORF">CMV_007806</name>
</gene>
<dbReference type="GO" id="GO:0031146">
    <property type="term" value="P:SCF-dependent proteasomal ubiquitin-dependent protein catabolic process"/>
    <property type="evidence" value="ECO:0007669"/>
    <property type="project" value="TreeGrafter"/>
</dbReference>
<evidence type="ECO:0000313" key="3">
    <source>
        <dbReference type="Proteomes" id="UP000737018"/>
    </source>
</evidence>
<dbReference type="InterPro" id="IPR032675">
    <property type="entry name" value="LRR_dom_sf"/>
</dbReference>
<name>A0A8J4RNL3_9ROSI</name>
<dbReference type="OrthoDB" id="550575at2759"/>
<dbReference type="InterPro" id="IPR001810">
    <property type="entry name" value="F-box_dom"/>
</dbReference>
<evidence type="ECO:0000313" key="2">
    <source>
        <dbReference type="EMBL" id="KAF3968282.1"/>
    </source>
</evidence>
<dbReference type="SUPFAM" id="SSF52047">
    <property type="entry name" value="RNI-like"/>
    <property type="match status" value="1"/>
</dbReference>
<protein>
    <recommendedName>
        <fullName evidence="1">F-box domain-containing protein</fullName>
    </recommendedName>
</protein>
<dbReference type="InterPro" id="IPR036047">
    <property type="entry name" value="F-box-like_dom_sf"/>
</dbReference>
<dbReference type="SMART" id="SM00367">
    <property type="entry name" value="LRR_CC"/>
    <property type="match status" value="8"/>
</dbReference>